<feature type="transmembrane region" description="Helical" evidence="6">
    <location>
        <begin position="233"/>
        <end position="254"/>
    </location>
</feature>
<dbReference type="HOGENOM" id="CLU_017646_1_1_2"/>
<feature type="transmembrane region" description="Helical" evidence="6">
    <location>
        <begin position="48"/>
        <end position="68"/>
    </location>
</feature>
<evidence type="ECO:0000256" key="3">
    <source>
        <dbReference type="ARBA" id="ARBA00022692"/>
    </source>
</evidence>
<dbReference type="KEGG" id="mbn:Mboo_2385"/>
<dbReference type="eggNOG" id="arCOG01808">
    <property type="taxonomic scope" value="Archaea"/>
</dbReference>
<evidence type="ECO:0000256" key="5">
    <source>
        <dbReference type="ARBA" id="ARBA00023136"/>
    </source>
</evidence>
<dbReference type="RefSeq" id="WP_012107961.1">
    <property type="nucleotide sequence ID" value="NC_009712.1"/>
</dbReference>
<keyword evidence="2" id="KW-1003">Cell membrane</keyword>
<keyword evidence="5 6" id="KW-0472">Membrane</keyword>
<reference evidence="9" key="1">
    <citation type="journal article" date="2015" name="Microbiology">
        <title>Genome of Methanoregula boonei 6A8 reveals adaptations to oligotrophic peatland environments.</title>
        <authorList>
            <person name="Braeuer S."/>
            <person name="Cadillo-Quiroz H."/>
            <person name="Kyrpides N."/>
            <person name="Woyke T."/>
            <person name="Goodwin L."/>
            <person name="Detter C."/>
            <person name="Podell S."/>
            <person name="Yavitt J.B."/>
            <person name="Zinder S.H."/>
        </authorList>
    </citation>
    <scope>NUCLEOTIDE SEQUENCE [LARGE SCALE GENOMIC DNA]</scope>
    <source>
        <strain evidence="9">DSM 21154 / JCM 14090 / 6A8</strain>
    </source>
</reference>
<evidence type="ECO:0000313" key="8">
    <source>
        <dbReference type="EMBL" id="ABS56899.1"/>
    </source>
</evidence>
<dbReference type="InterPro" id="IPR056569">
    <property type="entry name" value="ArlJ-like"/>
</dbReference>
<feature type="transmembrane region" description="Helical" evidence="6">
    <location>
        <begin position="348"/>
        <end position="367"/>
    </location>
</feature>
<feature type="transmembrane region" description="Helical" evidence="6">
    <location>
        <begin position="590"/>
        <end position="609"/>
    </location>
</feature>
<dbReference type="STRING" id="456442.Mboo_2385"/>
<evidence type="ECO:0000259" key="7">
    <source>
        <dbReference type="Pfam" id="PF00482"/>
    </source>
</evidence>
<name>A7IAY8_METB6</name>
<protein>
    <submittedName>
        <fullName evidence="8">Type II secretion system protein</fullName>
    </submittedName>
</protein>
<evidence type="ECO:0000256" key="1">
    <source>
        <dbReference type="ARBA" id="ARBA00004651"/>
    </source>
</evidence>
<feature type="transmembrane region" description="Helical" evidence="6">
    <location>
        <begin position="558"/>
        <end position="578"/>
    </location>
</feature>
<dbReference type="PANTHER" id="PTHR35402:SF1">
    <property type="entry name" value="TYPE II SECRETION SYSTEM PROTEIN GSPF DOMAIN-CONTAINING PROTEIN"/>
    <property type="match status" value="1"/>
</dbReference>
<sequence>MAVPAFLKRAGVSLQNAELVILGTNLNRDLRSAHLSYTAEQYLRTTRINSAATTLIFFAFFGFVQFTGYDFGLFALIPPLIFWIFLFALCVPGMYLFQVYYPVMIARGRKSKIDLDLPYAVSYMQALSTTMSPFEVVKRIYEEKAMFNEVSLEFGQVVRDVELFGDDLITALHNLQKTTPSPLFRDFVNDLGVVYESGGDITAYLSAKTEFFHEQAKRELDLLLKTIEIMAEVYVSAFVAGPIALIIMIVAQGMTSAATMTWLVPFMYLVIPVGAIIMIWMLSLMLPPENLEVTRREMADTGLSFGISADEYPFQEDQAFLRSLEAKRQERRIYNLLRHPFRTYISNYNYSLIAGVTCAGIFALTLASGGMNALFPKNAYEGGVCLIAIGFMAPVSLAYEGRRWYVINVENNIPEFLRELSDMIDIGLTLPDAIHRISNAKLGLLSSELAIVSRDVSTGAYVNSALVRMEERIGVISVKRAISLLVKASEVTSNLRDIFVIAITDFEHYLKLRSERANTAIVYVMIIYLSFGIYLYTAYQLNGPFMSSFSSFNLNFNIAQNVTEMFDIAIALGLFSGIMAGQFSSNSILAGFKHSIVLLAAAVAMFVFIV</sequence>
<dbReference type="GO" id="GO:0005886">
    <property type="term" value="C:plasma membrane"/>
    <property type="evidence" value="ECO:0007669"/>
    <property type="project" value="UniProtKB-SubCell"/>
</dbReference>
<dbReference type="OrthoDB" id="12374at2157"/>
<keyword evidence="9" id="KW-1185">Reference proteome</keyword>
<dbReference type="GeneID" id="5412108"/>
<evidence type="ECO:0000256" key="2">
    <source>
        <dbReference type="ARBA" id="ARBA00022475"/>
    </source>
</evidence>
<feature type="transmembrane region" description="Helical" evidence="6">
    <location>
        <begin position="266"/>
        <end position="286"/>
    </location>
</feature>
<dbReference type="InterPro" id="IPR042094">
    <property type="entry name" value="T2SS_GspF_sf"/>
</dbReference>
<dbReference type="Pfam" id="PF00482">
    <property type="entry name" value="T2SSF"/>
    <property type="match status" value="2"/>
</dbReference>
<dbReference type="PANTHER" id="PTHR35402">
    <property type="entry name" value="INTEGRAL MEMBRANE PROTEIN-RELATED"/>
    <property type="match status" value="1"/>
</dbReference>
<feature type="domain" description="Type II secretion system protein GspF" evidence="7">
    <location>
        <begin position="127"/>
        <end position="248"/>
    </location>
</feature>
<feature type="transmembrane region" description="Helical" evidence="6">
    <location>
        <begin position="520"/>
        <end position="538"/>
    </location>
</feature>
<proteinExistence type="predicted"/>
<evidence type="ECO:0000256" key="6">
    <source>
        <dbReference type="SAM" id="Phobius"/>
    </source>
</evidence>
<dbReference type="Proteomes" id="UP000002408">
    <property type="component" value="Chromosome"/>
</dbReference>
<dbReference type="Gene3D" id="1.20.81.30">
    <property type="entry name" value="Type II secretion system (T2SS), domain F"/>
    <property type="match status" value="1"/>
</dbReference>
<dbReference type="EMBL" id="CP000780">
    <property type="protein sequence ID" value="ABS56899.1"/>
    <property type="molecule type" value="Genomic_DNA"/>
</dbReference>
<feature type="transmembrane region" description="Helical" evidence="6">
    <location>
        <begin position="80"/>
        <end position="103"/>
    </location>
</feature>
<organism evidence="8 9">
    <name type="scientific">Methanoregula boonei (strain DSM 21154 / JCM 14090 / 6A8)</name>
    <dbReference type="NCBI Taxonomy" id="456442"/>
    <lineage>
        <taxon>Archaea</taxon>
        <taxon>Methanobacteriati</taxon>
        <taxon>Methanobacteriota</taxon>
        <taxon>Stenosarchaea group</taxon>
        <taxon>Methanomicrobia</taxon>
        <taxon>Methanomicrobiales</taxon>
        <taxon>Methanoregulaceae</taxon>
        <taxon>Methanoregula</taxon>
    </lineage>
</organism>
<accession>A7IAY8</accession>
<feature type="domain" description="Type II secretion system protein GspF" evidence="7">
    <location>
        <begin position="416"/>
        <end position="534"/>
    </location>
</feature>
<evidence type="ECO:0000256" key="4">
    <source>
        <dbReference type="ARBA" id="ARBA00022989"/>
    </source>
</evidence>
<dbReference type="AlphaFoldDB" id="A7IAY8"/>
<keyword evidence="4 6" id="KW-1133">Transmembrane helix</keyword>
<evidence type="ECO:0000313" key="9">
    <source>
        <dbReference type="Proteomes" id="UP000002408"/>
    </source>
</evidence>
<feature type="transmembrane region" description="Helical" evidence="6">
    <location>
        <begin position="379"/>
        <end position="399"/>
    </location>
</feature>
<dbReference type="InterPro" id="IPR018076">
    <property type="entry name" value="T2SS_GspF_dom"/>
</dbReference>
<gene>
    <name evidence="8" type="ordered locus">Mboo_2385</name>
</gene>
<keyword evidence="3 6" id="KW-0812">Transmembrane</keyword>
<comment type="subcellular location">
    <subcellularLocation>
        <location evidence="1">Cell membrane</location>
        <topology evidence="1">Multi-pass membrane protein</topology>
    </subcellularLocation>
</comment>